<organism evidence="3 4">
    <name type="scientific">Ascobolus immersus RN42</name>
    <dbReference type="NCBI Taxonomy" id="1160509"/>
    <lineage>
        <taxon>Eukaryota</taxon>
        <taxon>Fungi</taxon>
        <taxon>Dikarya</taxon>
        <taxon>Ascomycota</taxon>
        <taxon>Pezizomycotina</taxon>
        <taxon>Pezizomycetes</taxon>
        <taxon>Pezizales</taxon>
        <taxon>Ascobolaceae</taxon>
        <taxon>Ascobolus</taxon>
    </lineage>
</organism>
<keyword evidence="3" id="KW-0223">Dioxygenase</keyword>
<evidence type="ECO:0000313" key="4">
    <source>
        <dbReference type="Proteomes" id="UP000275078"/>
    </source>
</evidence>
<dbReference type="Pfam" id="PF00775">
    <property type="entry name" value="Dioxygenase_C"/>
    <property type="match status" value="1"/>
</dbReference>
<feature type="signal peptide" evidence="1">
    <location>
        <begin position="1"/>
        <end position="20"/>
    </location>
</feature>
<dbReference type="PANTHER" id="PTHR34315">
    <property type="match status" value="1"/>
</dbReference>
<protein>
    <submittedName>
        <fullName evidence="3">Aromatic compound dioxygenase</fullName>
    </submittedName>
</protein>
<name>A0A3N4IBG5_ASCIM</name>
<feature type="chain" id="PRO_5017962692" evidence="1">
    <location>
        <begin position="21"/>
        <end position="314"/>
    </location>
</feature>
<evidence type="ECO:0000256" key="1">
    <source>
        <dbReference type="SAM" id="SignalP"/>
    </source>
</evidence>
<dbReference type="STRING" id="1160509.A0A3N4IBG5"/>
<dbReference type="PANTHER" id="PTHR34315:SF1">
    <property type="entry name" value="INTRADIOL RING-CLEAVAGE DIOXYGENASES DOMAIN-CONTAINING PROTEIN-RELATED"/>
    <property type="match status" value="1"/>
</dbReference>
<dbReference type="OrthoDB" id="121380at2759"/>
<dbReference type="GO" id="GO:0016702">
    <property type="term" value="F:oxidoreductase activity, acting on single donors with incorporation of molecular oxygen, incorporation of two atoms of oxygen"/>
    <property type="evidence" value="ECO:0007669"/>
    <property type="project" value="InterPro"/>
</dbReference>
<dbReference type="AlphaFoldDB" id="A0A3N4IBG5"/>
<dbReference type="Proteomes" id="UP000275078">
    <property type="component" value="Unassembled WGS sequence"/>
</dbReference>
<evidence type="ECO:0000259" key="2">
    <source>
        <dbReference type="Pfam" id="PF00775"/>
    </source>
</evidence>
<proteinExistence type="predicted"/>
<dbReference type="CDD" id="cd03457">
    <property type="entry name" value="intradiol_dioxygenase_like"/>
    <property type="match status" value="1"/>
</dbReference>
<evidence type="ECO:0000313" key="3">
    <source>
        <dbReference type="EMBL" id="RPA79064.1"/>
    </source>
</evidence>
<keyword evidence="1" id="KW-0732">Signal</keyword>
<keyword evidence="3" id="KW-0560">Oxidoreductase</keyword>
<accession>A0A3N4IBG5</accession>
<dbReference type="GO" id="GO:0008199">
    <property type="term" value="F:ferric iron binding"/>
    <property type="evidence" value="ECO:0007669"/>
    <property type="project" value="InterPro"/>
</dbReference>
<dbReference type="InterPro" id="IPR015889">
    <property type="entry name" value="Intradiol_dOase_core"/>
</dbReference>
<sequence length="314" mass="35062">MLRLISKLLLVASVLQGAFSHPDTVSEIAAREVHALKSRDLLNRCKRSFIENTKLHADRLRKREEFVNEFVKLRGIERRNTTPYHKRGISGESMFAEIACVLTPQTTIGPYYVKSTHRADVRENQPGIPLLLDIQFVDVNNCQPVPGLYVDIWQANATGIYGGVQAEKTVGQTYLRGFEKVDDQGILHMTAVFPGWYTNRAVHTHILAHKGSRLNGNQISGGTVPHIGQLFWDMNLINQVKGQSPYNTNRMVLLPNQQDFIFQGASRQTNALMTSEFVGGRLTDGIISTITIGINPNYHNSDTGFPGLPNPTAR</sequence>
<dbReference type="EMBL" id="ML119703">
    <property type="protein sequence ID" value="RPA79064.1"/>
    <property type="molecule type" value="Genomic_DNA"/>
</dbReference>
<dbReference type="Gene3D" id="2.60.130.10">
    <property type="entry name" value="Aromatic compound dioxygenase"/>
    <property type="match status" value="1"/>
</dbReference>
<dbReference type="SUPFAM" id="SSF49482">
    <property type="entry name" value="Aromatic compound dioxygenase"/>
    <property type="match status" value="1"/>
</dbReference>
<reference evidence="3 4" key="1">
    <citation type="journal article" date="2018" name="Nat. Ecol. Evol.">
        <title>Pezizomycetes genomes reveal the molecular basis of ectomycorrhizal truffle lifestyle.</title>
        <authorList>
            <person name="Murat C."/>
            <person name="Payen T."/>
            <person name="Noel B."/>
            <person name="Kuo A."/>
            <person name="Morin E."/>
            <person name="Chen J."/>
            <person name="Kohler A."/>
            <person name="Krizsan K."/>
            <person name="Balestrini R."/>
            <person name="Da Silva C."/>
            <person name="Montanini B."/>
            <person name="Hainaut M."/>
            <person name="Levati E."/>
            <person name="Barry K.W."/>
            <person name="Belfiori B."/>
            <person name="Cichocki N."/>
            <person name="Clum A."/>
            <person name="Dockter R.B."/>
            <person name="Fauchery L."/>
            <person name="Guy J."/>
            <person name="Iotti M."/>
            <person name="Le Tacon F."/>
            <person name="Lindquist E.A."/>
            <person name="Lipzen A."/>
            <person name="Malagnac F."/>
            <person name="Mello A."/>
            <person name="Molinier V."/>
            <person name="Miyauchi S."/>
            <person name="Poulain J."/>
            <person name="Riccioni C."/>
            <person name="Rubini A."/>
            <person name="Sitrit Y."/>
            <person name="Splivallo R."/>
            <person name="Traeger S."/>
            <person name="Wang M."/>
            <person name="Zifcakova L."/>
            <person name="Wipf D."/>
            <person name="Zambonelli A."/>
            <person name="Paolocci F."/>
            <person name="Nowrousian M."/>
            <person name="Ottonello S."/>
            <person name="Baldrian P."/>
            <person name="Spatafora J.W."/>
            <person name="Henrissat B."/>
            <person name="Nagy L.G."/>
            <person name="Aury J.M."/>
            <person name="Wincker P."/>
            <person name="Grigoriev I.V."/>
            <person name="Bonfante P."/>
            <person name="Martin F.M."/>
        </authorList>
    </citation>
    <scope>NUCLEOTIDE SEQUENCE [LARGE SCALE GENOMIC DNA]</scope>
    <source>
        <strain evidence="3 4">RN42</strain>
    </source>
</reference>
<gene>
    <name evidence="3" type="ORF">BJ508DRAFT_416161</name>
</gene>
<dbReference type="InterPro" id="IPR000627">
    <property type="entry name" value="Intradiol_dOase_C"/>
</dbReference>
<keyword evidence="4" id="KW-1185">Reference proteome</keyword>
<feature type="domain" description="Intradiol ring-cleavage dioxygenases" evidence="2">
    <location>
        <begin position="119"/>
        <end position="201"/>
    </location>
</feature>